<feature type="transmembrane region" description="Helical" evidence="1">
    <location>
        <begin position="49"/>
        <end position="70"/>
    </location>
</feature>
<proteinExistence type="predicted"/>
<dbReference type="EMBL" id="AITY01000062">
    <property type="protein sequence ID" value="EOM19196.1"/>
    <property type="molecule type" value="Genomic_DNA"/>
</dbReference>
<keyword evidence="1" id="KW-0812">Transmembrane</keyword>
<comment type="caution">
    <text evidence="2">The sequence shown here is derived from an EMBL/GenBank/DDBJ whole genome shotgun (WGS) entry which is preliminary data.</text>
</comment>
<reference evidence="2 3" key="1">
    <citation type="submission" date="2013-02" db="EMBL/GenBank/DDBJ databases">
        <title>The Genome Sequence of Enterococcus faecium HM1072.</title>
        <authorList>
            <consortium name="The Broad Institute Genome Sequencing Platform"/>
            <consortium name="The Broad Institute Genome Sequencing Center for Infectious Disease"/>
            <person name="Earl A.M."/>
            <person name="Gilmore M.S."/>
            <person name="Lebreton F."/>
            <person name="Courvalin P."/>
            <person name="Walker B."/>
            <person name="Young S.K."/>
            <person name="Zeng Q."/>
            <person name="Gargeya S."/>
            <person name="Fitzgerald M."/>
            <person name="Haas B."/>
            <person name="Abouelleil A."/>
            <person name="Alvarado L."/>
            <person name="Arachchi H.M."/>
            <person name="Berlin A.M."/>
            <person name="Chapman S.B."/>
            <person name="Dewar J."/>
            <person name="Goldberg J."/>
            <person name="Griggs A."/>
            <person name="Gujja S."/>
            <person name="Hansen M."/>
            <person name="Howarth C."/>
            <person name="Imamovic A."/>
            <person name="Larimer J."/>
            <person name="McCowan C."/>
            <person name="Murphy C."/>
            <person name="Neiman D."/>
            <person name="Pearson M."/>
            <person name="Priest M."/>
            <person name="Roberts A."/>
            <person name="Saif S."/>
            <person name="Shea T."/>
            <person name="Sisk P."/>
            <person name="Sykes S."/>
            <person name="Wortman J."/>
            <person name="Nusbaum C."/>
            <person name="Birren B."/>
        </authorList>
    </citation>
    <scope>NUCLEOTIDE SEQUENCE [LARGE SCALE GENOMIC DNA]</scope>
    <source>
        <strain evidence="2 3">HM1072</strain>
    </source>
</reference>
<organism evidence="2 3">
    <name type="scientific">Enterococcus faecium EnGen0192</name>
    <dbReference type="NCBI Taxonomy" id="1157487"/>
    <lineage>
        <taxon>Bacteria</taxon>
        <taxon>Bacillati</taxon>
        <taxon>Bacillota</taxon>
        <taxon>Bacilli</taxon>
        <taxon>Lactobacillales</taxon>
        <taxon>Enterococcaceae</taxon>
        <taxon>Enterococcus</taxon>
    </lineage>
</organism>
<evidence type="ECO:0000313" key="3">
    <source>
        <dbReference type="Proteomes" id="UP000013897"/>
    </source>
</evidence>
<dbReference type="Proteomes" id="UP000013897">
    <property type="component" value="Unassembled WGS sequence"/>
</dbReference>
<dbReference type="RefSeq" id="WP_002332634.1">
    <property type="nucleotide sequence ID" value="NZ_KB949529.1"/>
</dbReference>
<sequence>MASSQFYRDVSKVEKKIWGISIRQLKAGFLLFLVAVVLMLEIFLLPTWIFNLVSIPTAFLLGIYPTYLLLNKWKDKKRDIELYFIYEDRFYTTGQIRRYEKNEFIQDKNVKETDPI</sequence>
<evidence type="ECO:0000256" key="1">
    <source>
        <dbReference type="SAM" id="Phobius"/>
    </source>
</evidence>
<dbReference type="Pfam" id="PF12666">
    <property type="entry name" value="PrgI"/>
    <property type="match status" value="1"/>
</dbReference>
<protein>
    <recommendedName>
        <fullName evidence="4">PrgI family protein</fullName>
    </recommendedName>
</protein>
<accession>A0A829FFQ8</accession>
<evidence type="ECO:0000313" key="2">
    <source>
        <dbReference type="EMBL" id="EOM19196.1"/>
    </source>
</evidence>
<evidence type="ECO:0008006" key="4">
    <source>
        <dbReference type="Google" id="ProtNLM"/>
    </source>
</evidence>
<dbReference type="InterPro" id="IPR024414">
    <property type="entry name" value="Uncharacterised_PrgI"/>
</dbReference>
<gene>
    <name evidence="2" type="ORF">SSM_02798</name>
</gene>
<dbReference type="AlphaFoldDB" id="A0A829FFQ8"/>
<keyword evidence="1" id="KW-1133">Transmembrane helix</keyword>
<feature type="transmembrane region" description="Helical" evidence="1">
    <location>
        <begin position="25"/>
        <end position="43"/>
    </location>
</feature>
<keyword evidence="1" id="KW-0472">Membrane</keyword>
<name>A0A829FFQ8_ENTFC</name>